<feature type="compositionally biased region" description="Basic and acidic residues" evidence="11">
    <location>
        <begin position="53"/>
        <end position="69"/>
    </location>
</feature>
<proteinExistence type="inferred from homology"/>
<evidence type="ECO:0000256" key="11">
    <source>
        <dbReference type="SAM" id="MobiDB-lite"/>
    </source>
</evidence>
<keyword evidence="9 10" id="KW-0456">Lyase</keyword>
<keyword evidence="7 10" id="KW-0496">Mitochondrion</keyword>
<evidence type="ECO:0000256" key="4">
    <source>
        <dbReference type="ARBA" id="ARBA00022723"/>
    </source>
</evidence>
<dbReference type="GO" id="GO:0004408">
    <property type="term" value="F:holocytochrome-c synthase activity"/>
    <property type="evidence" value="ECO:0007669"/>
    <property type="project" value="UniProtKB-EC"/>
</dbReference>
<feature type="compositionally biased region" description="Polar residues" evidence="11">
    <location>
        <begin position="1"/>
        <end position="10"/>
    </location>
</feature>
<reference evidence="12 13" key="1">
    <citation type="submission" date="2021-12" db="EMBL/GenBank/DDBJ databases">
        <title>High titer production of polyol ester of fatty acids by Rhodotorula paludigena BS15 towards product separation-free biomass refinery.</title>
        <authorList>
            <person name="Mano J."/>
            <person name="Ono H."/>
            <person name="Tanaka T."/>
            <person name="Naito K."/>
            <person name="Sushida H."/>
            <person name="Ike M."/>
            <person name="Tokuyasu K."/>
            <person name="Kitaoka M."/>
        </authorList>
    </citation>
    <scope>NUCLEOTIDE SEQUENCE [LARGE SCALE GENOMIC DNA]</scope>
    <source>
        <strain evidence="12 13">BS15</strain>
    </source>
</reference>
<dbReference type="PANTHER" id="PTHR12743:SF0">
    <property type="entry name" value="HOLOCYTOCHROME C-TYPE SYNTHASE"/>
    <property type="match status" value="1"/>
</dbReference>
<keyword evidence="3 10" id="KW-0349">Heme</keyword>
<dbReference type="InterPro" id="IPR000511">
    <property type="entry name" value="Holocyt_c/c1_synthase"/>
</dbReference>
<comment type="catalytic activity">
    <reaction evidence="10">
        <text>holo-[cytochrome c] = apo-[cytochrome c] + heme b</text>
        <dbReference type="Rhea" id="RHEA:22648"/>
        <dbReference type="Rhea" id="RHEA-COMP:10725"/>
        <dbReference type="Rhea" id="RHEA-COMP:10726"/>
        <dbReference type="ChEBI" id="CHEBI:29950"/>
        <dbReference type="ChEBI" id="CHEBI:60344"/>
        <dbReference type="ChEBI" id="CHEBI:83739"/>
        <dbReference type="EC" id="4.4.1.17"/>
    </reaction>
</comment>
<keyword evidence="5 10" id="KW-0999">Mitochondrion inner membrane</keyword>
<comment type="function">
    <text evidence="10">Lyase that catalyzes the covalent linking of the heme group to the cytochrome C apoprotein to produce the mature functional cytochrome.</text>
</comment>
<keyword evidence="8 10" id="KW-0472">Membrane</keyword>
<dbReference type="Proteomes" id="UP001342314">
    <property type="component" value="Unassembled WGS sequence"/>
</dbReference>
<evidence type="ECO:0000313" key="13">
    <source>
        <dbReference type="Proteomes" id="UP001342314"/>
    </source>
</evidence>
<evidence type="ECO:0000256" key="1">
    <source>
        <dbReference type="ARBA" id="ARBA00004273"/>
    </source>
</evidence>
<accession>A0AAV5GRD7</accession>
<gene>
    <name evidence="12" type="ORF">Rhopal_005811-T1</name>
</gene>
<evidence type="ECO:0000256" key="2">
    <source>
        <dbReference type="ARBA" id="ARBA00007255"/>
    </source>
</evidence>
<dbReference type="PANTHER" id="PTHR12743">
    <property type="entry name" value="CYTOCHROME C1 HEME LYASE"/>
    <property type="match status" value="1"/>
</dbReference>
<keyword evidence="13" id="KW-1185">Reference proteome</keyword>
<comment type="subcellular location">
    <subcellularLocation>
        <location evidence="1 10">Mitochondrion inner membrane</location>
    </subcellularLocation>
</comment>
<dbReference type="GO" id="GO:0046872">
    <property type="term" value="F:metal ion binding"/>
    <property type="evidence" value="ECO:0007669"/>
    <property type="project" value="UniProtKB-KW"/>
</dbReference>
<protein>
    <recommendedName>
        <fullName evidence="10">Holocytochrome c-type synthase</fullName>
        <ecNumber evidence="10">4.4.1.17</ecNumber>
    </recommendedName>
</protein>
<sequence length="322" mass="35449">MWPFSSTQAPQKHDEAAPPSACPVDHTTREAWLAQQQGQQPSPPQPHSFPAKPAEHDPHAQYLSTEREVSSIPRWFPPASSSSSSSEPVASTSTAPPSAHPDTAAGTPPSACPMHEVNSAERAAIVPDEDKWVYPSPASFYTALQRKDRNPQARDMGIVVPIHNAVNERVWQQVLDWEREALGLQPGEETGSKLVSFIGKPKVVSPRARWKTLIGYTAPFDRHDWIVDRPVPPSPSSPSSDQPSSIRVRYVIDFYTGRGAGLLSPPPPSSSAATPDPSENFRPNLAFFIDCRPALDGWEGARMRLNRYWGLRMEGESQPRGE</sequence>
<dbReference type="GO" id="GO:0005743">
    <property type="term" value="C:mitochondrial inner membrane"/>
    <property type="evidence" value="ECO:0007669"/>
    <property type="project" value="UniProtKB-SubCell"/>
</dbReference>
<dbReference type="EC" id="4.4.1.17" evidence="10"/>
<evidence type="ECO:0000256" key="5">
    <source>
        <dbReference type="ARBA" id="ARBA00022792"/>
    </source>
</evidence>
<keyword evidence="4 10" id="KW-0479">Metal-binding</keyword>
<evidence type="ECO:0000256" key="7">
    <source>
        <dbReference type="ARBA" id="ARBA00023128"/>
    </source>
</evidence>
<organism evidence="12 13">
    <name type="scientific">Rhodotorula paludigena</name>
    <dbReference type="NCBI Taxonomy" id="86838"/>
    <lineage>
        <taxon>Eukaryota</taxon>
        <taxon>Fungi</taxon>
        <taxon>Dikarya</taxon>
        <taxon>Basidiomycota</taxon>
        <taxon>Pucciniomycotina</taxon>
        <taxon>Microbotryomycetes</taxon>
        <taxon>Sporidiobolales</taxon>
        <taxon>Sporidiobolaceae</taxon>
        <taxon>Rhodotorula</taxon>
    </lineage>
</organism>
<evidence type="ECO:0000313" key="12">
    <source>
        <dbReference type="EMBL" id="GJN92773.1"/>
    </source>
</evidence>
<name>A0AAV5GRD7_9BASI</name>
<feature type="compositionally biased region" description="Low complexity" evidence="11">
    <location>
        <begin position="77"/>
        <end position="105"/>
    </location>
</feature>
<evidence type="ECO:0000256" key="10">
    <source>
        <dbReference type="RuleBase" id="RU363130"/>
    </source>
</evidence>
<comment type="caution">
    <text evidence="12">The sequence shown here is derived from an EMBL/GenBank/DDBJ whole genome shotgun (WGS) entry which is preliminary data.</text>
</comment>
<keyword evidence="6 10" id="KW-0408">Iron</keyword>
<dbReference type="EMBL" id="BQKY01000012">
    <property type="protein sequence ID" value="GJN92773.1"/>
    <property type="molecule type" value="Genomic_DNA"/>
</dbReference>
<comment type="similarity">
    <text evidence="2 10">Belongs to the cytochrome c-type heme lyase family.</text>
</comment>
<feature type="region of interest" description="Disordered" evidence="11">
    <location>
        <begin position="1"/>
        <end position="114"/>
    </location>
</feature>
<dbReference type="PROSITE" id="PS00821">
    <property type="entry name" value="CYTO_HEME_LYASE_1"/>
    <property type="match status" value="1"/>
</dbReference>
<dbReference type="AlphaFoldDB" id="A0AAV5GRD7"/>
<dbReference type="PROSITE" id="PS00822">
    <property type="entry name" value="CYTO_HEME_LYASE_2"/>
    <property type="match status" value="1"/>
</dbReference>
<evidence type="ECO:0000256" key="8">
    <source>
        <dbReference type="ARBA" id="ARBA00023136"/>
    </source>
</evidence>
<evidence type="ECO:0000256" key="6">
    <source>
        <dbReference type="ARBA" id="ARBA00023004"/>
    </source>
</evidence>
<evidence type="ECO:0000256" key="9">
    <source>
        <dbReference type="ARBA" id="ARBA00023239"/>
    </source>
</evidence>
<dbReference type="Pfam" id="PF01265">
    <property type="entry name" value="Cyto_heme_lyase"/>
    <property type="match status" value="1"/>
</dbReference>
<evidence type="ECO:0000256" key="3">
    <source>
        <dbReference type="ARBA" id="ARBA00022617"/>
    </source>
</evidence>